<organism evidence="2 3">
    <name type="scientific">Paramuricea clavata</name>
    <name type="common">Red gorgonian</name>
    <name type="synonym">Violescent sea-whip</name>
    <dbReference type="NCBI Taxonomy" id="317549"/>
    <lineage>
        <taxon>Eukaryota</taxon>
        <taxon>Metazoa</taxon>
        <taxon>Cnidaria</taxon>
        <taxon>Anthozoa</taxon>
        <taxon>Octocorallia</taxon>
        <taxon>Malacalcyonacea</taxon>
        <taxon>Plexauridae</taxon>
        <taxon>Paramuricea</taxon>
    </lineage>
</organism>
<dbReference type="OrthoDB" id="118550at2759"/>
<accession>A0A6S7IZI7</accession>
<protein>
    <submittedName>
        <fullName evidence="2">SWI SNF complex subunit SMARCC2-like</fullName>
    </submittedName>
</protein>
<evidence type="ECO:0000313" key="3">
    <source>
        <dbReference type="Proteomes" id="UP001152795"/>
    </source>
</evidence>
<feature type="non-terminal residue" evidence="2">
    <location>
        <position position="1"/>
    </location>
</feature>
<dbReference type="InterPro" id="IPR049898">
    <property type="entry name" value="MARR_BRCT_CHROMO"/>
</dbReference>
<proteinExistence type="predicted"/>
<dbReference type="PROSITE" id="PS52032">
    <property type="entry name" value="MARR_BRCT_CHROMO"/>
    <property type="match status" value="1"/>
</dbReference>
<evidence type="ECO:0000313" key="2">
    <source>
        <dbReference type="EMBL" id="CAB4022279.1"/>
    </source>
</evidence>
<dbReference type="PANTHER" id="PTHR15381:SF1">
    <property type="entry name" value="CHONDROITIN SULFATE PROTEOGLYCAN 5"/>
    <property type="match status" value="1"/>
</dbReference>
<dbReference type="PANTHER" id="PTHR15381">
    <property type="entry name" value="CHONDROITIN SULFATE PROTEOGLYCAN 5 -RELATED"/>
    <property type="match status" value="1"/>
</dbReference>
<reference evidence="2" key="1">
    <citation type="submission" date="2020-04" db="EMBL/GenBank/DDBJ databases">
        <authorList>
            <person name="Alioto T."/>
            <person name="Alioto T."/>
            <person name="Gomez Garrido J."/>
        </authorList>
    </citation>
    <scope>NUCLEOTIDE SEQUENCE</scope>
    <source>
        <strain evidence="2">A484AB</strain>
    </source>
</reference>
<dbReference type="GO" id="GO:0045202">
    <property type="term" value="C:synapse"/>
    <property type="evidence" value="ECO:0007669"/>
    <property type="project" value="TreeGrafter"/>
</dbReference>
<keyword evidence="3" id="KW-1185">Reference proteome</keyword>
<sequence>MAVRKKDGGPDWKLYESPSVCEQFEPVRQYLLKNCKKYVQAEPPTNKGLANLTGQLLQFQEDNFGINGNKRLLCKLPVKLFLDYSSGGSLCHILATVFKTKTEQGWRRFDFQSPSRMDRNVELFLNIEKSLKEGKFLTVPNVYLMPEIESKVMAKLKDILKKHNGSIAEDKESATHVVYPIPPPSQD</sequence>
<feature type="domain" description="Chromo" evidence="1">
    <location>
        <begin position="1"/>
        <end position="187"/>
    </location>
</feature>
<gene>
    <name evidence="2" type="ORF">PACLA_8A013843</name>
</gene>
<dbReference type="GO" id="GO:0048858">
    <property type="term" value="P:cell projection morphogenesis"/>
    <property type="evidence" value="ECO:0007669"/>
    <property type="project" value="TreeGrafter"/>
</dbReference>
<name>A0A6S7IZI7_PARCT</name>
<dbReference type="EMBL" id="CACRXK020011897">
    <property type="protein sequence ID" value="CAB4022279.1"/>
    <property type="molecule type" value="Genomic_DNA"/>
</dbReference>
<dbReference type="Pfam" id="PF16496">
    <property type="entry name" value="SWIRM-assoc_2"/>
    <property type="match status" value="1"/>
</dbReference>
<evidence type="ECO:0000259" key="1">
    <source>
        <dbReference type="PROSITE" id="PS52032"/>
    </source>
</evidence>
<comment type="caution">
    <text evidence="2">The sequence shown here is derived from an EMBL/GenBank/DDBJ whole genome shotgun (WGS) entry which is preliminary data.</text>
</comment>
<dbReference type="InterPro" id="IPR032450">
    <property type="entry name" value="SMARCC_N"/>
</dbReference>
<dbReference type="Proteomes" id="UP001152795">
    <property type="component" value="Unassembled WGS sequence"/>
</dbReference>
<dbReference type="AlphaFoldDB" id="A0A6S7IZI7"/>